<feature type="region of interest" description="Disordered" evidence="1">
    <location>
        <begin position="1"/>
        <end position="98"/>
    </location>
</feature>
<comment type="caution">
    <text evidence="2">The sequence shown here is derived from an EMBL/GenBank/DDBJ whole genome shotgun (WGS) entry which is preliminary data.</text>
</comment>
<protein>
    <submittedName>
        <fullName evidence="2">Uncharacterized protein</fullName>
    </submittedName>
</protein>
<evidence type="ECO:0000256" key="1">
    <source>
        <dbReference type="SAM" id="MobiDB-lite"/>
    </source>
</evidence>
<feature type="compositionally biased region" description="Basic and acidic residues" evidence="1">
    <location>
        <begin position="53"/>
        <end position="63"/>
    </location>
</feature>
<name>A0A101M7H9_PENFR</name>
<evidence type="ECO:0000313" key="3">
    <source>
        <dbReference type="Proteomes" id="UP000055045"/>
    </source>
</evidence>
<accession>A0A101M7H9</accession>
<organism evidence="2 3">
    <name type="scientific">Penicillium freii</name>
    <dbReference type="NCBI Taxonomy" id="48697"/>
    <lineage>
        <taxon>Eukaryota</taxon>
        <taxon>Fungi</taxon>
        <taxon>Dikarya</taxon>
        <taxon>Ascomycota</taxon>
        <taxon>Pezizomycotina</taxon>
        <taxon>Eurotiomycetes</taxon>
        <taxon>Eurotiomycetidae</taxon>
        <taxon>Eurotiales</taxon>
        <taxon>Aspergillaceae</taxon>
        <taxon>Penicillium</taxon>
    </lineage>
</organism>
<keyword evidence="3" id="KW-1185">Reference proteome</keyword>
<evidence type="ECO:0000313" key="2">
    <source>
        <dbReference type="EMBL" id="KUM55444.1"/>
    </source>
</evidence>
<reference evidence="2 3" key="1">
    <citation type="submission" date="2015-10" db="EMBL/GenBank/DDBJ databases">
        <title>Genome sequencing of Penicillium freii.</title>
        <authorList>
            <person name="Nguyen H.D."/>
            <person name="Visagie C.M."/>
            <person name="Seifert K.A."/>
        </authorList>
    </citation>
    <scope>NUCLEOTIDE SEQUENCE [LARGE SCALE GENOMIC DNA]</scope>
    <source>
        <strain evidence="2 3">DAOM 242723</strain>
    </source>
</reference>
<gene>
    <name evidence="2" type="ORF">ACN42_g11833</name>
</gene>
<dbReference type="Proteomes" id="UP000055045">
    <property type="component" value="Unassembled WGS sequence"/>
</dbReference>
<dbReference type="EMBL" id="LLXE01000983">
    <property type="protein sequence ID" value="KUM55444.1"/>
    <property type="molecule type" value="Genomic_DNA"/>
</dbReference>
<dbReference type="AlphaFoldDB" id="A0A101M7H9"/>
<proteinExistence type="predicted"/>
<sequence>MGSNPSPSAEEETPDRMSVDPTSVSPVLDPNLNPMDETDLPDVGAISLSSPESLRREGHPKKEEEEEEERQRRRMRQPLIQMSRMNQKSPRDRRRFRPTWKTWQDTYHTSVYPRPCSRTTKWDPA</sequence>